<dbReference type="SMART" id="SM00367">
    <property type="entry name" value="LRR_CC"/>
    <property type="match status" value="8"/>
</dbReference>
<dbReference type="SUPFAM" id="SSF52047">
    <property type="entry name" value="RNI-like"/>
    <property type="match status" value="1"/>
</dbReference>
<dbReference type="OrthoDB" id="550575at2759"/>
<dbReference type="Proteomes" id="UP000245207">
    <property type="component" value="Unassembled WGS sequence"/>
</dbReference>
<protein>
    <submittedName>
        <fullName evidence="1">RNI-like superfamily protein</fullName>
    </submittedName>
</protein>
<name>A0A2U1Q264_ARTAN</name>
<dbReference type="Gene3D" id="3.80.10.10">
    <property type="entry name" value="Ribonuclease Inhibitor"/>
    <property type="match status" value="2"/>
</dbReference>
<comment type="caution">
    <text evidence="1">The sequence shown here is derived from an EMBL/GenBank/DDBJ whole genome shotgun (WGS) entry which is preliminary data.</text>
</comment>
<dbReference type="GO" id="GO:0031146">
    <property type="term" value="P:SCF-dependent proteasomal ubiquitin-dependent protein catabolic process"/>
    <property type="evidence" value="ECO:0007669"/>
    <property type="project" value="TreeGrafter"/>
</dbReference>
<dbReference type="PANTHER" id="PTHR13318">
    <property type="entry name" value="PARTNER OF PAIRED, ISOFORM B-RELATED"/>
    <property type="match status" value="1"/>
</dbReference>
<accession>A0A2U1Q264</accession>
<gene>
    <name evidence="1" type="ORF">CTI12_AA085010</name>
</gene>
<dbReference type="STRING" id="35608.A0A2U1Q264"/>
<reference evidence="1 2" key="1">
    <citation type="journal article" date="2018" name="Mol. Plant">
        <title>The genome of Artemisia annua provides insight into the evolution of Asteraceae family and artemisinin biosynthesis.</title>
        <authorList>
            <person name="Shen Q."/>
            <person name="Zhang L."/>
            <person name="Liao Z."/>
            <person name="Wang S."/>
            <person name="Yan T."/>
            <person name="Shi P."/>
            <person name="Liu M."/>
            <person name="Fu X."/>
            <person name="Pan Q."/>
            <person name="Wang Y."/>
            <person name="Lv Z."/>
            <person name="Lu X."/>
            <person name="Zhang F."/>
            <person name="Jiang W."/>
            <person name="Ma Y."/>
            <person name="Chen M."/>
            <person name="Hao X."/>
            <person name="Li L."/>
            <person name="Tang Y."/>
            <person name="Lv G."/>
            <person name="Zhou Y."/>
            <person name="Sun X."/>
            <person name="Brodelius P.E."/>
            <person name="Rose J.K.C."/>
            <person name="Tang K."/>
        </authorList>
    </citation>
    <scope>NUCLEOTIDE SEQUENCE [LARGE SCALE GENOMIC DNA]</scope>
    <source>
        <strain evidence="2">cv. Huhao1</strain>
        <tissue evidence="1">Leaf</tissue>
    </source>
</reference>
<organism evidence="1 2">
    <name type="scientific">Artemisia annua</name>
    <name type="common">Sweet wormwood</name>
    <dbReference type="NCBI Taxonomy" id="35608"/>
    <lineage>
        <taxon>Eukaryota</taxon>
        <taxon>Viridiplantae</taxon>
        <taxon>Streptophyta</taxon>
        <taxon>Embryophyta</taxon>
        <taxon>Tracheophyta</taxon>
        <taxon>Spermatophyta</taxon>
        <taxon>Magnoliopsida</taxon>
        <taxon>eudicotyledons</taxon>
        <taxon>Gunneridae</taxon>
        <taxon>Pentapetalae</taxon>
        <taxon>asterids</taxon>
        <taxon>campanulids</taxon>
        <taxon>Asterales</taxon>
        <taxon>Asteraceae</taxon>
        <taxon>Asteroideae</taxon>
        <taxon>Anthemideae</taxon>
        <taxon>Artemisiinae</taxon>
        <taxon>Artemisia</taxon>
    </lineage>
</organism>
<keyword evidence="2" id="KW-1185">Reference proteome</keyword>
<dbReference type="AlphaFoldDB" id="A0A2U1Q264"/>
<dbReference type="PANTHER" id="PTHR13318:SF105">
    <property type="entry name" value="F-BOX_LRR-REPEAT PROTEIN 3"/>
    <property type="match status" value="1"/>
</dbReference>
<dbReference type="EMBL" id="PKPP01000491">
    <property type="protein sequence ID" value="PWA92096.1"/>
    <property type="molecule type" value="Genomic_DNA"/>
</dbReference>
<dbReference type="InterPro" id="IPR001611">
    <property type="entry name" value="Leu-rich_rpt"/>
</dbReference>
<evidence type="ECO:0000313" key="2">
    <source>
        <dbReference type="Proteomes" id="UP000245207"/>
    </source>
</evidence>
<dbReference type="InterPro" id="IPR032675">
    <property type="entry name" value="LRR_dom_sf"/>
</dbReference>
<dbReference type="InterPro" id="IPR006553">
    <property type="entry name" value="Leu-rich_rpt_Cys-con_subtyp"/>
</dbReference>
<evidence type="ECO:0000313" key="1">
    <source>
        <dbReference type="EMBL" id="PWA92096.1"/>
    </source>
</evidence>
<proteinExistence type="predicted"/>
<dbReference type="Pfam" id="PF13516">
    <property type="entry name" value="LRR_6"/>
    <property type="match status" value="1"/>
</dbReference>
<sequence length="393" mass="43514">MTQSKEMGSGSESSQTSIMHIPNEHLYLVFEKLETNFDKQSFGLSCHRFLDIENSSRKCLELGCLPVSHRCPDTCKHLSSSILDRLLNRFRQLELLCLSKCIKVSDSGLTKLQIYGSKLHTLYLDECNGITRTGFSYVASGCPSLAVVSLSQCYIGDDELEILTKSCKSLKEVNLSFCPNITDLGILSLNQNCRQLRALKISWCKQISGVNFQGCSPTLACFEADDCAIQSKGFNGILSGAGLEYLSLAYPQEAIEGLAAIGLGFARNLKILNFWKCDFVTNDVVISISKGCPMLQEWNLSGCIKISISGWHSIGSECHNLERLHAFRCPELCDTGLLYLGNGCKRLSVLYVSSYYSSVTSSGLQYFKTIREDVEIIAAGRKQVINPVWAFTT</sequence>
<dbReference type="GO" id="GO:0019005">
    <property type="term" value="C:SCF ubiquitin ligase complex"/>
    <property type="evidence" value="ECO:0007669"/>
    <property type="project" value="TreeGrafter"/>
</dbReference>